<reference evidence="2 3" key="1">
    <citation type="submission" date="2019-07" db="EMBL/GenBank/DDBJ databases">
        <title>Whole genome shotgun sequence of Chitinophaga cymbidii NBRC 109752.</title>
        <authorList>
            <person name="Hosoyama A."/>
            <person name="Uohara A."/>
            <person name="Ohji S."/>
            <person name="Ichikawa N."/>
        </authorList>
    </citation>
    <scope>NUCLEOTIDE SEQUENCE [LARGE SCALE GENOMIC DNA]</scope>
    <source>
        <strain evidence="2 3">NBRC 109752</strain>
    </source>
</reference>
<protein>
    <recommendedName>
        <fullName evidence="1">Nuclease-associated modular DNA-binding 1 domain-containing protein</fullName>
    </recommendedName>
</protein>
<organism evidence="2 3">
    <name type="scientific">Chitinophaga cymbidii</name>
    <dbReference type="NCBI Taxonomy" id="1096750"/>
    <lineage>
        <taxon>Bacteria</taxon>
        <taxon>Pseudomonadati</taxon>
        <taxon>Bacteroidota</taxon>
        <taxon>Chitinophagia</taxon>
        <taxon>Chitinophagales</taxon>
        <taxon>Chitinophagaceae</taxon>
        <taxon>Chitinophaga</taxon>
    </lineage>
</organism>
<dbReference type="InterPro" id="IPR010896">
    <property type="entry name" value="NUMOD1"/>
</dbReference>
<dbReference type="InterPro" id="IPR003647">
    <property type="entry name" value="Intron_nuc_1_rpt"/>
</dbReference>
<dbReference type="Pfam" id="PF07453">
    <property type="entry name" value="NUMOD1"/>
    <property type="match status" value="1"/>
</dbReference>
<keyword evidence="3" id="KW-1185">Reference proteome</keyword>
<dbReference type="EMBL" id="BKAU01000001">
    <property type="protein sequence ID" value="GEP94525.1"/>
    <property type="molecule type" value="Genomic_DNA"/>
</dbReference>
<accession>A0A512RFQ5</accession>
<dbReference type="InterPro" id="IPR036388">
    <property type="entry name" value="WH-like_DNA-bd_sf"/>
</dbReference>
<evidence type="ECO:0000313" key="3">
    <source>
        <dbReference type="Proteomes" id="UP000321436"/>
    </source>
</evidence>
<dbReference type="Proteomes" id="UP000321436">
    <property type="component" value="Unassembled WGS sequence"/>
</dbReference>
<dbReference type="Gene3D" id="1.10.10.10">
    <property type="entry name" value="Winged helix-like DNA-binding domain superfamily/Winged helix DNA-binding domain"/>
    <property type="match status" value="2"/>
</dbReference>
<evidence type="ECO:0000259" key="1">
    <source>
        <dbReference type="Pfam" id="PF07453"/>
    </source>
</evidence>
<dbReference type="Gene3D" id="3.90.75.20">
    <property type="match status" value="1"/>
</dbReference>
<dbReference type="AlphaFoldDB" id="A0A512RFQ5"/>
<name>A0A512RFQ5_9BACT</name>
<sequence length="312" mass="35216">MNAKTLTKLPPPHLDKCLANRPGEVWKDFINLEGYVEISNHGRLKRLARSIIQSNGIHKALPERIFAQSVIKAANKTHNDNTFQLVCHFMIEGNLYQFSVRKMMYYHFVKEFDLTDHMINIIPKNGNGLDVNPKNLKKVTIGEKVRRSVTTGRMVNTFAHVDLSVAVYRSVLTTSKEVSQYDVSGKLIQIFTSIHEAGRCTGISSNAISDVANGRGNTAGGYYWRHGRSGSIDLNTFHYKRKQNYRRVKGTKVTQYDLAGNPIARYNSLQEAAEVSGCIWTSISATIRGVYKTGGGYIWRKGHHFDRLNLIP</sequence>
<gene>
    <name evidence="2" type="ORF">CCY01nite_07850</name>
</gene>
<evidence type="ECO:0000313" key="2">
    <source>
        <dbReference type="EMBL" id="GEP94525.1"/>
    </source>
</evidence>
<dbReference type="OrthoDB" id="6631788at2"/>
<feature type="domain" description="Nuclease-associated modular DNA-binding 1" evidence="1">
    <location>
        <begin position="176"/>
        <end position="209"/>
    </location>
</feature>
<proteinExistence type="predicted"/>
<dbReference type="SUPFAM" id="SSF64496">
    <property type="entry name" value="DNA-binding domain of intron-encoded endonucleases"/>
    <property type="match status" value="1"/>
</dbReference>
<comment type="caution">
    <text evidence="2">The sequence shown here is derived from an EMBL/GenBank/DDBJ whole genome shotgun (WGS) entry which is preliminary data.</text>
</comment>
<dbReference type="SMART" id="SM00497">
    <property type="entry name" value="IENR1"/>
    <property type="match status" value="2"/>
</dbReference>
<dbReference type="RefSeq" id="WP_146858003.1">
    <property type="nucleotide sequence ID" value="NZ_BKAU01000001.1"/>
</dbReference>